<evidence type="ECO:0000313" key="2">
    <source>
        <dbReference type="EMBL" id="VDO84269.1"/>
    </source>
</evidence>
<feature type="compositionally biased region" description="Basic and acidic residues" evidence="1">
    <location>
        <begin position="121"/>
        <end position="130"/>
    </location>
</feature>
<dbReference type="Proteomes" id="UP000279833">
    <property type="component" value="Unassembled WGS sequence"/>
</dbReference>
<reference evidence="4" key="1">
    <citation type="submission" date="2016-06" db="UniProtKB">
        <authorList>
            <consortium name="WormBaseParasite"/>
        </authorList>
    </citation>
    <scope>IDENTIFICATION</scope>
</reference>
<evidence type="ECO:0000313" key="4">
    <source>
        <dbReference type="WBParaSite" id="SCUD_0000375501-mRNA-1"/>
    </source>
</evidence>
<evidence type="ECO:0000256" key="1">
    <source>
        <dbReference type="SAM" id="MobiDB-lite"/>
    </source>
</evidence>
<dbReference type="WBParaSite" id="SCUD_0000375501-mRNA-1">
    <property type="protein sequence ID" value="SCUD_0000375501-mRNA-1"/>
    <property type="gene ID" value="SCUD_0000375501"/>
</dbReference>
<sequence length="215" mass="25111">MKLKLKKQRTTGETALQRFNTEFLRDTDKLNEFNITLNNRFQSLQDILKEKTTMEDSRKGMKEALTSMCREVLGHKKHHHKEWISMETLVKIQDRKNKKTAMSNRRTRTEKVKAHRMHRSKQADEEGHWSRQAEIRGRATLNPLENETAYTDHSIDVTEPTIEEARIAIRQIKCGKATAPDNIPAKALMSQIEVTANMLHVLFRKIQKDDYAPMD</sequence>
<organism evidence="4">
    <name type="scientific">Schistosoma curassoni</name>
    <dbReference type="NCBI Taxonomy" id="6186"/>
    <lineage>
        <taxon>Eukaryota</taxon>
        <taxon>Metazoa</taxon>
        <taxon>Spiralia</taxon>
        <taxon>Lophotrochozoa</taxon>
        <taxon>Platyhelminthes</taxon>
        <taxon>Trematoda</taxon>
        <taxon>Digenea</taxon>
        <taxon>Strigeidida</taxon>
        <taxon>Schistosomatoidea</taxon>
        <taxon>Schistosomatidae</taxon>
        <taxon>Schistosoma</taxon>
    </lineage>
</organism>
<keyword evidence="3" id="KW-1185">Reference proteome</keyword>
<dbReference type="AlphaFoldDB" id="A0A183JM24"/>
<protein>
    <submittedName>
        <fullName evidence="4">Reverse transcriptase domain-containing protein</fullName>
    </submittedName>
</protein>
<proteinExistence type="predicted"/>
<name>A0A183JM24_9TREM</name>
<gene>
    <name evidence="2" type="ORF">SCUD_LOCUS3755</name>
</gene>
<dbReference type="EMBL" id="UZAK01004442">
    <property type="protein sequence ID" value="VDO84269.1"/>
    <property type="molecule type" value="Genomic_DNA"/>
</dbReference>
<reference evidence="2 3" key="2">
    <citation type="submission" date="2018-11" db="EMBL/GenBank/DDBJ databases">
        <authorList>
            <consortium name="Pathogen Informatics"/>
        </authorList>
    </citation>
    <scope>NUCLEOTIDE SEQUENCE [LARGE SCALE GENOMIC DNA]</scope>
    <source>
        <strain evidence="2">Dakar</strain>
        <strain evidence="3">Dakar, Senegal</strain>
    </source>
</reference>
<feature type="region of interest" description="Disordered" evidence="1">
    <location>
        <begin position="95"/>
        <end position="130"/>
    </location>
</feature>
<evidence type="ECO:0000313" key="3">
    <source>
        <dbReference type="Proteomes" id="UP000279833"/>
    </source>
</evidence>
<accession>A0A183JM24</accession>